<accession>A0A088E3Z3</accession>
<dbReference type="Proteomes" id="UP000062475">
    <property type="component" value="Chromosome"/>
</dbReference>
<evidence type="ECO:0000313" key="13">
    <source>
        <dbReference type="Proteomes" id="UP000056255"/>
    </source>
</evidence>
<dbReference type="Proteomes" id="UP000062398">
    <property type="component" value="Chromosome"/>
</dbReference>
<dbReference type="EMBL" id="CP008822">
    <property type="protein sequence ID" value="AIM26683.1"/>
    <property type="molecule type" value="Genomic_DNA"/>
</dbReference>
<comment type="similarity">
    <text evidence="1">Belongs to the ABC transporter superfamily.</text>
</comment>
<keyword evidence="3" id="KW-0547">Nucleotide-binding</keyword>
<evidence type="ECO:0000256" key="3">
    <source>
        <dbReference type="ARBA" id="ARBA00022741"/>
    </source>
</evidence>
<proteinExistence type="inferred from homology"/>
<evidence type="ECO:0000313" key="12">
    <source>
        <dbReference type="Proteomes" id="UP000029084"/>
    </source>
</evidence>
<dbReference type="SMART" id="SM00382">
    <property type="entry name" value="AAA"/>
    <property type="match status" value="1"/>
</dbReference>
<dbReference type="PANTHER" id="PTHR43335">
    <property type="entry name" value="ABC TRANSPORTER, ATP-BINDING PROTEIN"/>
    <property type="match status" value="1"/>
</dbReference>
<reference evidence="6 12" key="1">
    <citation type="journal article" date="2014" name="J. Bacteriol.">
        <title>Role of an Archaeal PitA Transporter in the Copper and Arsenic Resistance of Metallosphaera sedula, an Extreme Thermoacidophile.</title>
        <authorList>
            <person name="McCarthy S."/>
            <person name="Ai C."/>
            <person name="Wheaton G."/>
            <person name="Tevatia R."/>
            <person name="Eckrich V."/>
            <person name="Kelly R."/>
            <person name="Blum P."/>
        </authorList>
    </citation>
    <scope>NUCLEOTIDE SEQUENCE [LARGE SCALE GENOMIC DNA]</scope>
    <source>
        <strain evidence="6 12">CuR1</strain>
    </source>
</reference>
<reference evidence="14 15" key="2">
    <citation type="journal article" date="2015" name="Genome Announc.">
        <title>Complete Genome Sequences of Evolved Arsenate-Resistant Metallosphaera sedula Strains.</title>
        <authorList>
            <person name="Ai C."/>
            <person name="McCarthy S."/>
            <person name="Schackwitz W."/>
            <person name="Martin J."/>
            <person name="Lipzen A."/>
            <person name="Blum P."/>
        </authorList>
    </citation>
    <scope>NUCLEOTIDE SEQUENCE [LARGE SCALE GENOMIC DNA]</scope>
    <source>
        <strain evidence="9 15">ARS120-1</strain>
        <strain evidence="10 14">ARS120-2</strain>
        <strain evidence="7 17">ARS50-1</strain>
        <strain evidence="8 16">ARS50-2</strain>
    </source>
</reference>
<protein>
    <submittedName>
        <fullName evidence="6">ABC transporter related protein</fullName>
    </submittedName>
    <submittedName>
        <fullName evidence="7">Antibiotic ABC transporter ATP-binding protein</fullName>
    </submittedName>
</protein>
<dbReference type="Proteomes" id="UP000061362">
    <property type="component" value="Chromosome"/>
</dbReference>
<dbReference type="Proteomes" id="UP000056255">
    <property type="component" value="Chromosome"/>
</dbReference>
<evidence type="ECO:0000313" key="17">
    <source>
        <dbReference type="Proteomes" id="UP000068832"/>
    </source>
</evidence>
<dbReference type="SUPFAM" id="SSF52540">
    <property type="entry name" value="P-loop containing nucleoside triphosphate hydrolases"/>
    <property type="match status" value="1"/>
</dbReference>
<dbReference type="InterPro" id="IPR003439">
    <property type="entry name" value="ABC_transporter-like_ATP-bd"/>
</dbReference>
<dbReference type="EMBL" id="CP012172">
    <property type="protein sequence ID" value="AKV73646.1"/>
    <property type="molecule type" value="Genomic_DNA"/>
</dbReference>
<keyword evidence="4 7" id="KW-0067">ATP-binding</keyword>
<reference evidence="11 13" key="3">
    <citation type="submission" date="2015-07" db="EMBL/GenBank/DDBJ databases">
        <title>Physiological, transcriptional responses and genome re-sequencing of acid resistant extremely thermoacidophilic Metallosphaera sedula SARC-M1.</title>
        <authorList>
            <person name="Ai C."/>
            <person name="McCarthy S."/>
            <person name="Eckrich V."/>
            <person name="Rudrappa D."/>
            <person name="Qiu G."/>
            <person name="Blum P."/>
        </authorList>
    </citation>
    <scope>NUCLEOTIDE SEQUENCE [LARGE SCALE GENOMIC DNA]</scope>
    <source>
        <strain evidence="11 13">SARC-M1</strain>
    </source>
</reference>
<dbReference type="EMBL" id="CP012173">
    <property type="protein sequence ID" value="AKV75886.1"/>
    <property type="molecule type" value="Genomic_DNA"/>
</dbReference>
<dbReference type="Proteomes" id="UP000068832">
    <property type="component" value="Chromosome"/>
</dbReference>
<name>A0A088E3Z3_9CREN</name>
<dbReference type="OMA" id="NKPHDAQ"/>
<evidence type="ECO:0000313" key="10">
    <source>
        <dbReference type="EMBL" id="AKV80382.1"/>
    </source>
</evidence>
<dbReference type="PROSITE" id="PS50893">
    <property type="entry name" value="ABC_TRANSPORTER_2"/>
    <property type="match status" value="1"/>
</dbReference>
<dbReference type="RefSeq" id="WP_012020484.1">
    <property type="nucleotide sequence ID" value="NZ_AP019770.1"/>
</dbReference>
<dbReference type="GO" id="GO:0005524">
    <property type="term" value="F:ATP binding"/>
    <property type="evidence" value="ECO:0007669"/>
    <property type="project" value="UniProtKB-KW"/>
</dbReference>
<dbReference type="EMBL" id="CP012176">
    <property type="protein sequence ID" value="AKV82630.1"/>
    <property type="molecule type" value="Genomic_DNA"/>
</dbReference>
<dbReference type="EMBL" id="CP012174">
    <property type="protein sequence ID" value="AKV78137.1"/>
    <property type="molecule type" value="Genomic_DNA"/>
</dbReference>
<evidence type="ECO:0000313" key="16">
    <source>
        <dbReference type="Proteomes" id="UP000062475"/>
    </source>
</evidence>
<evidence type="ECO:0000313" key="9">
    <source>
        <dbReference type="EMBL" id="AKV78137.1"/>
    </source>
</evidence>
<dbReference type="GeneID" id="91754971"/>
<organism evidence="6 12">
    <name type="scientific">Metallosphaera sedula</name>
    <dbReference type="NCBI Taxonomy" id="43687"/>
    <lineage>
        <taxon>Archaea</taxon>
        <taxon>Thermoproteota</taxon>
        <taxon>Thermoprotei</taxon>
        <taxon>Sulfolobales</taxon>
        <taxon>Sulfolobaceae</taxon>
        <taxon>Metallosphaera</taxon>
    </lineage>
</organism>
<dbReference type="InterPro" id="IPR003593">
    <property type="entry name" value="AAA+_ATPase"/>
</dbReference>
<dbReference type="AlphaFoldDB" id="A0A088E3Z3"/>
<evidence type="ECO:0000313" key="15">
    <source>
        <dbReference type="Proteomes" id="UP000062398"/>
    </source>
</evidence>
<dbReference type="GO" id="GO:0016887">
    <property type="term" value="F:ATP hydrolysis activity"/>
    <property type="evidence" value="ECO:0007669"/>
    <property type="project" value="InterPro"/>
</dbReference>
<dbReference type="Pfam" id="PF00005">
    <property type="entry name" value="ABC_tran"/>
    <property type="match status" value="1"/>
</dbReference>
<evidence type="ECO:0000313" key="7">
    <source>
        <dbReference type="EMBL" id="AKV73646.1"/>
    </source>
</evidence>
<evidence type="ECO:0000313" key="11">
    <source>
        <dbReference type="EMBL" id="AKV82630.1"/>
    </source>
</evidence>
<dbReference type="OrthoDB" id="40048at2157"/>
<evidence type="ECO:0000259" key="5">
    <source>
        <dbReference type="PROSITE" id="PS50893"/>
    </source>
</evidence>
<gene>
    <name evidence="6" type="ORF">HA72_0521</name>
    <name evidence="7" type="ORF">MsedA_0533</name>
    <name evidence="8" type="ORF">MsedB_0533</name>
    <name evidence="9" type="ORF">MsedC_0532</name>
    <name evidence="10" type="ORF">MsedD_0533</name>
    <name evidence="11" type="ORF">MsedE_0533</name>
</gene>
<dbReference type="Gene3D" id="3.40.50.300">
    <property type="entry name" value="P-loop containing nucleotide triphosphate hydrolases"/>
    <property type="match status" value="1"/>
</dbReference>
<evidence type="ECO:0000256" key="1">
    <source>
        <dbReference type="ARBA" id="ARBA00005417"/>
    </source>
</evidence>
<feature type="domain" description="ABC transporter" evidence="5">
    <location>
        <begin position="4"/>
        <end position="229"/>
    </location>
</feature>
<dbReference type="InterPro" id="IPR027417">
    <property type="entry name" value="P-loop_NTPase"/>
</dbReference>
<evidence type="ECO:0000313" key="14">
    <source>
        <dbReference type="Proteomes" id="UP000061362"/>
    </source>
</evidence>
<evidence type="ECO:0000256" key="2">
    <source>
        <dbReference type="ARBA" id="ARBA00022448"/>
    </source>
</evidence>
<dbReference type="Proteomes" id="UP000029084">
    <property type="component" value="Chromosome"/>
</dbReference>
<sequence length="301" mass="33986">METLRAENVAKRYGNKQALDGVTISAESGLITAILGPNGAGKTTLIRITMTLIHPDRGKISILGKDPFMEKDVFKRVGYVQELPNLPPFLSGRELLELSARLKGVERGDVKRVLELVGMTENADRKIAKYSKGMVQRIALAEALLGNPELLVMDEPNVGTDPILNLKMRDVLNELIKSGTTVVMTSHELEEVRKLAHRVIFIYRGKVFFSGTTEELVLRFLGVRVILETQDREQFMSLVKGLDYVKSVEERRDKYVVELTRDAREELLRELVLGGVRVKSFYLDQDLEQAYERAIKEAEAR</sequence>
<evidence type="ECO:0000256" key="4">
    <source>
        <dbReference type="ARBA" id="ARBA00022840"/>
    </source>
</evidence>
<dbReference type="PATRIC" id="fig|43687.5.peg.536"/>
<keyword evidence="2" id="KW-0813">Transport</keyword>
<dbReference type="EMBL" id="CP012175">
    <property type="protein sequence ID" value="AKV80382.1"/>
    <property type="molecule type" value="Genomic_DNA"/>
</dbReference>
<dbReference type="PANTHER" id="PTHR43335:SF4">
    <property type="entry name" value="ABC TRANSPORTER, ATP-BINDING PROTEIN"/>
    <property type="match status" value="1"/>
</dbReference>
<evidence type="ECO:0000313" key="8">
    <source>
        <dbReference type="EMBL" id="AKV75886.1"/>
    </source>
</evidence>
<evidence type="ECO:0000313" key="6">
    <source>
        <dbReference type="EMBL" id="AIM26683.1"/>
    </source>
</evidence>